<keyword evidence="1" id="KW-0472">Membrane</keyword>
<dbReference type="Proteomes" id="UP000198598">
    <property type="component" value="Unassembled WGS sequence"/>
</dbReference>
<keyword evidence="3" id="KW-1185">Reference proteome</keyword>
<evidence type="ECO:0000313" key="2">
    <source>
        <dbReference type="EMBL" id="SFC79906.1"/>
    </source>
</evidence>
<keyword evidence="1" id="KW-1133">Transmembrane helix</keyword>
<dbReference type="STRING" id="662367.SAMN05216167_102443"/>
<accession>A0A1I1M4D3</accession>
<organism evidence="2 3">
    <name type="scientific">Spirosoma endophyticum</name>
    <dbReference type="NCBI Taxonomy" id="662367"/>
    <lineage>
        <taxon>Bacteria</taxon>
        <taxon>Pseudomonadati</taxon>
        <taxon>Bacteroidota</taxon>
        <taxon>Cytophagia</taxon>
        <taxon>Cytophagales</taxon>
        <taxon>Cytophagaceae</taxon>
        <taxon>Spirosoma</taxon>
    </lineage>
</organism>
<proteinExistence type="predicted"/>
<dbReference type="RefSeq" id="WP_093824438.1">
    <property type="nucleotide sequence ID" value="NZ_FOLQ01000002.1"/>
</dbReference>
<evidence type="ECO:0000313" key="3">
    <source>
        <dbReference type="Proteomes" id="UP000198598"/>
    </source>
</evidence>
<keyword evidence="1" id="KW-0812">Transmembrane</keyword>
<name>A0A1I1M4D3_9BACT</name>
<dbReference type="AlphaFoldDB" id="A0A1I1M4D3"/>
<reference evidence="2 3" key="1">
    <citation type="submission" date="2016-10" db="EMBL/GenBank/DDBJ databases">
        <authorList>
            <person name="de Groot N.N."/>
        </authorList>
    </citation>
    <scope>NUCLEOTIDE SEQUENCE [LARGE SCALE GENOMIC DNA]</scope>
    <source>
        <strain evidence="2 3">DSM 26130</strain>
    </source>
</reference>
<dbReference type="OrthoDB" id="639802at2"/>
<sequence>MISNSTDLLRCKKLIEQKLDWGMSESWTSVDFDNLQQRILEETGVSLSASTLRRIWGRVDYQHLPSNTTLNTLAQFAGYPDWRTFSKPQVRSDLPPNFVERLPAKPIKLSINWLKISGIAGIVIAIVVIGIVAFDQKQPQLNVNQYSFSSKPLTRGIPNSVIFTYNATASPTDSVYIQQSWDPRLRTLVDKNGQTYTSIYYEPGYYRAKLIIGKQVVQEHSLLIPTNGWLGTIDSKPIPVYLKPSEFIGPDMMRLPVAEIQQKNVLLQPQVPLIKYCNVGNFDPVPLTDFSFSCDLKNEYGEGAAACQQTWIELITDGMPISIPLSTKGCVSELMLLNGATMISGKKADLSRFGVDFSNWINVSCKSDGQKLAYRINGELAYEAPLPKKKINIVGIAYGFRGTGAVRNINLQKNDTLVFQSF</sequence>
<gene>
    <name evidence="2" type="ORF">SAMN05216167_102443</name>
</gene>
<evidence type="ECO:0000256" key="1">
    <source>
        <dbReference type="SAM" id="Phobius"/>
    </source>
</evidence>
<protein>
    <submittedName>
        <fullName evidence="2">Uncharacterized protein</fullName>
    </submittedName>
</protein>
<feature type="transmembrane region" description="Helical" evidence="1">
    <location>
        <begin position="113"/>
        <end position="134"/>
    </location>
</feature>
<dbReference type="EMBL" id="FOLQ01000002">
    <property type="protein sequence ID" value="SFC79906.1"/>
    <property type="molecule type" value="Genomic_DNA"/>
</dbReference>